<dbReference type="PANTHER" id="PTHR45348:SF5">
    <property type="entry name" value="OXIDOREDUCTASE, PUTATIVE (AFU_ORTHOLOGUE AFUA_8G01420)-RELATED"/>
    <property type="match status" value="1"/>
</dbReference>
<dbReference type="InterPro" id="IPR020843">
    <property type="entry name" value="ER"/>
</dbReference>
<dbReference type="Gene3D" id="3.90.180.10">
    <property type="entry name" value="Medium-chain alcohol dehydrogenases, catalytic domain"/>
    <property type="match status" value="1"/>
</dbReference>
<dbReference type="SMART" id="SM00829">
    <property type="entry name" value="PKS_ER"/>
    <property type="match status" value="1"/>
</dbReference>
<dbReference type="PANTHER" id="PTHR45348">
    <property type="entry name" value="HYPOTHETICAL OXIDOREDUCTASE (EUROFUNG)"/>
    <property type="match status" value="1"/>
</dbReference>
<keyword evidence="5" id="KW-1185">Reference proteome</keyword>
<dbReference type="SUPFAM" id="SSF51735">
    <property type="entry name" value="NAD(P)-binding Rossmann-fold domains"/>
    <property type="match status" value="1"/>
</dbReference>
<dbReference type="Proteomes" id="UP001396898">
    <property type="component" value="Unassembled WGS sequence"/>
</dbReference>
<evidence type="ECO:0000313" key="5">
    <source>
        <dbReference type="Proteomes" id="UP001396898"/>
    </source>
</evidence>
<dbReference type="EMBL" id="JAQQWI010000024">
    <property type="protein sequence ID" value="KAK7994410.1"/>
    <property type="molecule type" value="Genomic_DNA"/>
</dbReference>
<keyword evidence="2" id="KW-0560">Oxidoreductase</keyword>
<evidence type="ECO:0000256" key="1">
    <source>
        <dbReference type="ARBA" id="ARBA00008072"/>
    </source>
</evidence>
<evidence type="ECO:0000256" key="2">
    <source>
        <dbReference type="ARBA" id="ARBA00023002"/>
    </source>
</evidence>
<evidence type="ECO:0000313" key="4">
    <source>
        <dbReference type="EMBL" id="KAK7994410.1"/>
    </source>
</evidence>
<comment type="similarity">
    <text evidence="1">Belongs to the zinc-containing alcohol dehydrogenase family.</text>
</comment>
<gene>
    <name evidence="4" type="ORF">PG991_015998</name>
</gene>
<dbReference type="InterPro" id="IPR011032">
    <property type="entry name" value="GroES-like_sf"/>
</dbReference>
<dbReference type="Gene3D" id="3.40.50.720">
    <property type="entry name" value="NAD(P)-binding Rossmann-like Domain"/>
    <property type="match status" value="1"/>
</dbReference>
<dbReference type="CDD" id="cd08249">
    <property type="entry name" value="enoyl_reductase_like"/>
    <property type="match status" value="1"/>
</dbReference>
<dbReference type="SUPFAM" id="SSF50129">
    <property type="entry name" value="GroES-like"/>
    <property type="match status" value="1"/>
</dbReference>
<feature type="domain" description="Enoyl reductase (ER)" evidence="3">
    <location>
        <begin position="9"/>
        <end position="272"/>
    </location>
</feature>
<comment type="caution">
    <text evidence="4">The sequence shown here is derived from an EMBL/GenBank/DDBJ whole genome shotgun (WGS) entry which is preliminary data.</text>
</comment>
<dbReference type="InterPro" id="IPR013154">
    <property type="entry name" value="ADH-like_N"/>
</dbReference>
<evidence type="ECO:0000259" key="3">
    <source>
        <dbReference type="SMART" id="SM00829"/>
    </source>
</evidence>
<organism evidence="4 5">
    <name type="scientific">Apiospora marii</name>
    <dbReference type="NCBI Taxonomy" id="335849"/>
    <lineage>
        <taxon>Eukaryota</taxon>
        <taxon>Fungi</taxon>
        <taxon>Dikarya</taxon>
        <taxon>Ascomycota</taxon>
        <taxon>Pezizomycotina</taxon>
        <taxon>Sordariomycetes</taxon>
        <taxon>Xylariomycetidae</taxon>
        <taxon>Amphisphaeriales</taxon>
        <taxon>Apiosporaceae</taxon>
        <taxon>Apiospora</taxon>
    </lineage>
</organism>
<sequence>MKECIVYKGPTVKIVDSPIPKAERPNDVIIKVVVSGSNPKDWKCPEWMNVNVNEGDDIAGIVHEVGSNVTEFKKGDRVAAFHEMLAPGGSYAEYAVAHQHTTFHIPATTSFEAAAAIPLAAMTAAVGLYLRLELPQPWTPATSPIPLVVYGAASAVGAYVIQLARRSNIHPLICVAGASTAHVESLIDRSKGDTIVDYRAGDAAVQEGIRAAVPAGHKLLHAYDAVSEHNSPQNISAVLAADGAQKPKLTLVLPGKVHEGIPDHVEQSTTMVGDVHGDHQDFGHVYFRYIARGLLEGWFKPQPQEVIPGGLGGVQKGLENLRDGKARGVKYVFRIAETEGVN</sequence>
<dbReference type="InterPro" id="IPR047122">
    <property type="entry name" value="Trans-enoyl_RdTase-like"/>
</dbReference>
<dbReference type="InterPro" id="IPR036291">
    <property type="entry name" value="NAD(P)-bd_dom_sf"/>
</dbReference>
<dbReference type="Pfam" id="PF08240">
    <property type="entry name" value="ADH_N"/>
    <property type="match status" value="1"/>
</dbReference>
<protein>
    <submittedName>
        <fullName evidence="4">Alcohol dehydrogenase-like protein</fullName>
    </submittedName>
</protein>
<accession>A0ABR1R128</accession>
<reference evidence="4 5" key="1">
    <citation type="submission" date="2023-01" db="EMBL/GenBank/DDBJ databases">
        <title>Analysis of 21 Apiospora genomes using comparative genomics revels a genus with tremendous synthesis potential of carbohydrate active enzymes and secondary metabolites.</title>
        <authorList>
            <person name="Sorensen T."/>
        </authorList>
    </citation>
    <scope>NUCLEOTIDE SEQUENCE [LARGE SCALE GENOMIC DNA]</scope>
    <source>
        <strain evidence="4 5">CBS 20057</strain>
    </source>
</reference>
<proteinExistence type="inferred from homology"/>
<name>A0ABR1R128_9PEZI</name>